<accession>A0A0A7RM82</accession>
<reference evidence="2" key="4">
    <citation type="submission" date="2016-12" db="EMBL/GenBank/DDBJ databases">
        <title>Most inherited chromosomally-integrated HHV-6 genomes are fully functional and capable of reactivation from human telomeres, despite evidence of ancient ancestry.</title>
        <authorList>
            <person name="Zhang E."/>
            <person name="Bell A.J."/>
            <person name="Wilkie G.S."/>
            <person name="Suarez N.M."/>
            <person name="Veal C."/>
            <person name="Batini C."/>
            <person name="Neumann R."/>
            <person name="Armendariz Castillo I.I."/>
            <person name="Porteous D.J."/>
            <person name="Smith B.H."/>
            <person name="Hocking L."/>
            <person name="Padmanabhan S."/>
            <person name="Jarrett R.F."/>
            <person name="Davison A.J."/>
            <person name="Royle N.J."/>
        </authorList>
    </citation>
    <scope>NUCLEOTIDE SEQUENCE</scope>
    <source>
        <strain evidence="3">3A-10q26.3</strain>
        <strain evidence="2">NA18999</strain>
    </source>
</reference>
<dbReference type="InterPro" id="IPR004996">
    <property type="entry name" value="HSV_HEPA"/>
</dbReference>
<dbReference type="EMBL" id="MF994828">
    <property type="protein sequence ID" value="AVI09272.1"/>
    <property type="molecule type" value="Genomic_DNA"/>
</dbReference>
<dbReference type="HAMAP" id="MF_04010">
    <property type="entry name" value="HSV_HEPA"/>
    <property type="match status" value="1"/>
</dbReference>
<evidence type="ECO:0000313" key="5">
    <source>
        <dbReference type="EMBL" id="AVK93409.1"/>
    </source>
</evidence>
<reference evidence="5" key="6">
    <citation type="journal article" date="2018" name="Sci. Rep.">
        <title>Whole genome diversity of inherited chromosomally integrated HHV-6 derived from healthy individuals of diverse geographic origin.</title>
        <authorList>
            <person name="Telford M."/>
            <person name="Navarro A."/>
            <person name="Santpere G."/>
        </authorList>
    </citation>
    <scope>NUCLEOTIDE SEQUENCE</scope>
    <source>
        <strain evidence="5">IciHG00657</strain>
        <strain evidence="6">IciNA18999</strain>
    </source>
</reference>
<dbReference type="GO" id="GO:0019079">
    <property type="term" value="P:viral genome replication"/>
    <property type="evidence" value="ECO:0007669"/>
    <property type="project" value="InterPro"/>
</dbReference>
<dbReference type="EMBL" id="KP257584">
    <property type="protein sequence ID" value="AJA36286.1"/>
    <property type="molecule type" value="Genomic_DNA"/>
</dbReference>
<dbReference type="Pfam" id="PF03324">
    <property type="entry name" value="Herpes_HEPA"/>
    <property type="match status" value="1"/>
</dbReference>
<keyword evidence="2" id="KW-0067">ATP-binding</keyword>
<gene>
    <name evidence="1" type="primary">U74</name>
</gene>
<keyword evidence="2" id="KW-0347">Helicase</keyword>
<reference evidence="1 7" key="2">
    <citation type="journal article" date="2002" name="J. Virol. Methods">
        <title>Characterisation of a human herpesvirus 6 variant A 'amplicon' and replication modulation by U94-Rep 'latency gene'.</title>
        <authorList>
            <person name="Turner S."/>
            <person name="DiLuca D."/>
            <person name="Gompels U."/>
        </authorList>
    </citation>
    <scope>NUCLEOTIDE SEQUENCE [LARGE SCALE GENOMIC DNA]</scope>
    <source>
        <strain evidence="1">AJ</strain>
    </source>
</reference>
<dbReference type="EMBL" id="MG894374">
    <property type="protein sequence ID" value="AVK93693.1"/>
    <property type="molecule type" value="Genomic_DNA"/>
</dbReference>
<evidence type="ECO:0000313" key="4">
    <source>
        <dbReference type="EMBL" id="AVI09272.1"/>
    </source>
</evidence>
<evidence type="ECO:0000313" key="3">
    <source>
        <dbReference type="EMBL" id="APO38629.1"/>
    </source>
</evidence>
<dbReference type="Proteomes" id="UP000142548">
    <property type="component" value="Genome"/>
</dbReference>
<reference evidence="4" key="5">
    <citation type="journal article" date="2018" name="J. Virol.">
        <title>Copy number heterogeneity, large origin tandem repeats, and interspecies recombination in HHV-6A and HHV-6B reference strains.</title>
        <authorList>
            <person name="Greninger A.L."/>
            <person name="Roychoudhury P."/>
            <person name="Makhsous N."/>
            <person name="Hanson D."/>
            <person name="Chase J."/>
            <person name="Krueger G."/>
            <person name="Xie H."/>
            <person name="Huang M.-L."/>
            <person name="Saunders L."/>
            <person name="Ablashi D."/>
            <person name="Koelle D.M."/>
            <person name="Cook L."/>
            <person name="Jerome K.R."/>
        </authorList>
    </citation>
    <scope>NUCLEOTIDE SEQUENCE</scope>
    <source>
        <strain evidence="4">SIE</strain>
    </source>
</reference>
<reference evidence="1 7" key="3">
    <citation type="journal article" date="2015" name="Genome Announc.">
        <title>Complete Genome Sequence of the Human Herpesvirus 6A Strain AJ from Africa Resembles Strain GS from North America.</title>
        <authorList>
            <person name="Tweedy J."/>
            <person name="Spyrou M.A."/>
            <person name="Donaldson C.D."/>
            <person name="Depledge D."/>
            <person name="Breuer J."/>
            <person name="Gompels U.A."/>
        </authorList>
    </citation>
    <scope>NUCLEOTIDE SEQUENCE [LARGE SCALE GENOMIC DNA]</scope>
    <source>
        <strain evidence="1">AJ</strain>
    </source>
</reference>
<name>A0A0A7RM82_9BETA</name>
<dbReference type="EMBL" id="MG894370">
    <property type="protein sequence ID" value="AVK93409.1"/>
    <property type="molecule type" value="Genomic_DNA"/>
</dbReference>
<evidence type="ECO:0000313" key="7">
    <source>
        <dbReference type="Proteomes" id="UP000142548"/>
    </source>
</evidence>
<evidence type="ECO:0000313" key="2">
    <source>
        <dbReference type="EMBL" id="APO38458.1"/>
    </source>
</evidence>
<sequence>MHLRGCACHLSLYCVYNDWENKIYRVPIFQCLFLEAETRSLKTFLIRGQSLDQESLNEIEVTRKETMLWDLQEQSNMMDKKIAAISNLIMNNGELVRKLSKFFVPLTVVLGDDGLEILEAYVCGEELMLPLDTVPVILRCIGDYAALDTKHLLSNECTQASKKIRFGYSVMDFHFSLTVSDVKICFSHTDTGEAVCEKMKQIFSFSVCAFGGEQVLLVTPKNAYALLFDDDLCLLLLQSVFAFLHEKIFGVYKQVLVQLCEYIGPDLWPFGNERSVSFIGYPNLWLLSVSDLERRVPDTTYICREILSFCGLAPILGPRGRHVVPVVRELNIEMPGSETSLQRFRFNSQYVSSESLCFQTGPEDTHLFFSDSDMYVVTLPDCLRLLLKSTVPKAFLPCFDENATEIDLLLKFMSRLQHRSYALFDAVIFMLDAFVSAFQRACTLMGMRWLLVRDLHMFYLTCDGKDTHVVMPLLQTAVENCWEKTTEIKQRPTFQCAEISRCGFIVYARFFLSSGLSQSKEAHWTVTASKYLSACIRTNKTGLCFASITVYFQDMMCVFIANRYNVSYWIEEFDPNDYCLEYHEGLLDCSRYTAVMSEDGQLVRQARGIALTDKINFSYYILVTLRVLRRWVESKFEDVEQTQFIRWENRMLCEHIHLLHLN</sequence>
<organism evidence="1 7">
    <name type="scientific">Human betaherpesvirus 6A</name>
    <dbReference type="NCBI Taxonomy" id="32603"/>
    <lineage>
        <taxon>Viruses</taxon>
        <taxon>Duplodnaviria</taxon>
        <taxon>Heunggongvirae</taxon>
        <taxon>Peploviricota</taxon>
        <taxon>Herviviricetes</taxon>
        <taxon>Herpesvirales</taxon>
        <taxon>Orthoherpesviridae</taxon>
        <taxon>Betaherpesvirinae</taxon>
        <taxon>Roseolovirus</taxon>
        <taxon>Roseolovirus humanbeta6a</taxon>
    </lineage>
</organism>
<keyword evidence="2" id="KW-0378">Hydrolase</keyword>
<dbReference type="GO" id="GO:0004386">
    <property type="term" value="F:helicase activity"/>
    <property type="evidence" value="ECO:0007669"/>
    <property type="project" value="UniProtKB-KW"/>
</dbReference>
<reference evidence="1 7" key="1">
    <citation type="journal article" date="1993" name="J. Virol.">
        <title>Identification of a lytic-phase origin of DNA replication in human herpesvirus 6B strain Z29.</title>
        <authorList>
            <person name="Dewhurst S."/>
            <person name="Dollard S.C."/>
            <person name="Pellett P.E."/>
            <person name="Dambaugh T.R."/>
        </authorList>
    </citation>
    <scope>NUCLEOTIDE SEQUENCE [LARGE SCALE GENOMIC DNA]</scope>
    <source>
        <strain evidence="1">AJ</strain>
    </source>
</reference>
<evidence type="ECO:0000313" key="6">
    <source>
        <dbReference type="EMBL" id="AVK93693.1"/>
    </source>
</evidence>
<dbReference type="EMBL" id="KY316047">
    <property type="protein sequence ID" value="APO38458.1"/>
    <property type="molecule type" value="Genomic_DNA"/>
</dbReference>
<proteinExistence type="inferred from homology"/>
<dbReference type="EMBL" id="KY316049">
    <property type="protein sequence ID" value="APO38629.1"/>
    <property type="molecule type" value="Genomic_DNA"/>
</dbReference>
<keyword evidence="2" id="KW-0547">Nucleotide-binding</keyword>
<evidence type="ECO:0000313" key="1">
    <source>
        <dbReference type="EMBL" id="AJA36286.1"/>
    </source>
</evidence>
<protein>
    <submittedName>
        <fullName evidence="4">DNA helicase/primase complex-associated protein</fullName>
    </submittedName>
    <submittedName>
        <fullName evidence="2">Helicase-primase subunit</fullName>
    </submittedName>
    <submittedName>
        <fullName evidence="1 5">U74</fullName>
    </submittedName>
</protein>